<dbReference type="CDD" id="cd06547">
    <property type="entry name" value="GH85_ENGase"/>
    <property type="match status" value="1"/>
</dbReference>
<dbReference type="Gene3D" id="3.20.20.80">
    <property type="entry name" value="Glycosidases"/>
    <property type="match status" value="1"/>
</dbReference>
<dbReference type="InterPro" id="IPR032979">
    <property type="entry name" value="ENGase"/>
</dbReference>
<dbReference type="GeneTree" id="ENSGT00390000018512"/>
<keyword evidence="5" id="KW-0378">Hydrolase</keyword>
<evidence type="ECO:0000256" key="9">
    <source>
        <dbReference type="ARBA" id="ARBA00072457"/>
    </source>
</evidence>
<comment type="subcellular location">
    <subcellularLocation>
        <location evidence="1">Cytoplasm</location>
        <location evidence="1">Cytosol</location>
    </subcellularLocation>
</comment>
<protein>
    <recommendedName>
        <fullName evidence="9">Cytosolic endo-beta-N-acetylglucosaminidase</fullName>
        <ecNumber evidence="3">3.2.1.96</ecNumber>
    </recommendedName>
</protein>
<comment type="function">
    <text evidence="8">Endoglycosidase that releases N-glycans from glycoproteins by cleaving the beta-1,4-glycosidic bond in the N,N'-diacetylchitobiose core. Involved in the processing of free oligosaccharides in the cytosol.</text>
</comment>
<keyword evidence="4" id="KW-0963">Cytoplasm</keyword>
<dbReference type="Proteomes" id="UP000694540">
    <property type="component" value="Unplaced"/>
</dbReference>
<evidence type="ECO:0000256" key="1">
    <source>
        <dbReference type="ARBA" id="ARBA00004514"/>
    </source>
</evidence>
<evidence type="ECO:0000256" key="4">
    <source>
        <dbReference type="ARBA" id="ARBA00022490"/>
    </source>
</evidence>
<evidence type="ECO:0000256" key="8">
    <source>
        <dbReference type="ARBA" id="ARBA00054935"/>
    </source>
</evidence>
<comment type="similarity">
    <text evidence="2">Belongs to the glycosyl hydrolase 85 family.</text>
</comment>
<evidence type="ECO:0000256" key="2">
    <source>
        <dbReference type="ARBA" id="ARBA00007849"/>
    </source>
</evidence>
<proteinExistence type="inferred from homology"/>
<accession>A0A8C3WWN1</accession>
<dbReference type="PANTHER" id="PTHR13246:SF1">
    <property type="entry name" value="CYTOSOLIC ENDO-BETA-N-ACETYLGLUCOSAMINIDASE"/>
    <property type="match status" value="1"/>
</dbReference>
<keyword evidence="6" id="KW-0326">Glycosidase</keyword>
<evidence type="ECO:0000256" key="7">
    <source>
        <dbReference type="ARBA" id="ARBA00034414"/>
    </source>
</evidence>
<dbReference type="Ensembl" id="ENSCWAT00000022422.1">
    <property type="protein sequence ID" value="ENSCWAP00000020673.1"/>
    <property type="gene ID" value="ENSCWAG00000015834.1"/>
</dbReference>
<evidence type="ECO:0000256" key="5">
    <source>
        <dbReference type="ARBA" id="ARBA00022801"/>
    </source>
</evidence>
<evidence type="ECO:0000256" key="3">
    <source>
        <dbReference type="ARBA" id="ARBA00012566"/>
    </source>
</evidence>
<evidence type="ECO:0000259" key="10">
    <source>
        <dbReference type="Pfam" id="PF03644"/>
    </source>
</evidence>
<dbReference type="FunFam" id="3.20.20.80:FF:000043">
    <property type="entry name" value="cytosolic endo-beta-N-acetylglucosaminidase"/>
    <property type="match status" value="1"/>
</dbReference>
<keyword evidence="13" id="KW-1185">Reference proteome</keyword>
<dbReference type="Gene3D" id="2.60.120.260">
    <property type="entry name" value="Galactose-binding domain-like"/>
    <property type="match status" value="1"/>
</dbReference>
<dbReference type="Pfam" id="PF25529">
    <property type="entry name" value="Ig_ENGASE1_C"/>
    <property type="match status" value="1"/>
</dbReference>
<sequence>VFREVVSFTPDPLPVRYYDKDTTRPISFYLSSLEELLAWTPDSEDGFNVALGPPECRQPPLSSRRPRTLLCHDMMGGYLDDKFIQGSAAQSPYSFYHWQHIDIFVYFSHHTVTIPPVGWTNAAHRHGVCVLGTFITEWKEGQRLCEAFLAGDERSYRAVADQLVLIAQFFRFDGWLINIENSLSLAAVGNAPRFLQYLTAQLQQRVPGGLVLWYDSVVSSGQLKWQDELNEQNRVFFDSCDGFFTNYNWREEHLERMLGQAGERLADVYVGVDVFARGNVVGGQFDTNKVGRARGSAAWAAPGDPGDQFWSLLERYLPTHSICSLPFVTSFCLGMGTRRVCYGQEEAVGPWYHPSAQEIQPLFGEHRLEGDGRGWVKTHCCLEDAWHGGSSLLLRGLIPPEVGNVAVRLFSLEVPVPPKIFLSMVYKLEGPSAVGVALELTTGDAGSCHVGGISVLTAETSSRHSPRPLRAPPTKLARWVSRCGQRLGGRWVQRCYEVSLRGCFLRDLFVNFSRPPGSHKEEHFTCRLGEIQVVDANSLLTPLPRVQAVTVSHVRWRPAVSDGEGGRAGLRLSCTLHWAYLLPHVRSFRIHCCPGTRPSETEKPRLLGLAFINRYRIVDLAVAAAEPGRDGRVEFLVEPVPREGFLVPQAEWGRAAMLYSMPRM</sequence>
<dbReference type="PANTHER" id="PTHR13246">
    <property type="entry name" value="ENDO BETA N-ACETYLGLUCOSAMINIDASE"/>
    <property type="match status" value="1"/>
</dbReference>
<organism evidence="12 13">
    <name type="scientific">Catagonus wagneri</name>
    <name type="common">Chacoan peccary</name>
    <dbReference type="NCBI Taxonomy" id="51154"/>
    <lineage>
        <taxon>Eukaryota</taxon>
        <taxon>Metazoa</taxon>
        <taxon>Chordata</taxon>
        <taxon>Craniata</taxon>
        <taxon>Vertebrata</taxon>
        <taxon>Euteleostomi</taxon>
        <taxon>Mammalia</taxon>
        <taxon>Eutheria</taxon>
        <taxon>Laurasiatheria</taxon>
        <taxon>Artiodactyla</taxon>
        <taxon>Suina</taxon>
        <taxon>Tayassuidae</taxon>
        <taxon>Catagonus</taxon>
    </lineage>
</organism>
<dbReference type="AlphaFoldDB" id="A0A8C3WWN1"/>
<comment type="catalytic activity">
    <reaction evidence="7">
        <text>an N(4)-(oligosaccharide-(1-&gt;3)-[oligosaccharide-(1-&gt;6)]-beta-D-Man-(1-&gt;4)-beta-D-GlcNAc-(1-&gt;4)-alpha-D-GlcNAc)-L-asparaginyl-[protein] + H2O = an oligosaccharide-(1-&gt;3)-[oligosaccharide-(1-&gt;6)]-beta-D-Man-(1-&gt;4)-D-GlcNAc + N(4)-(N-acetyl-beta-D-glucosaminyl)-L-asparaginyl-[protein]</text>
        <dbReference type="Rhea" id="RHEA:73067"/>
        <dbReference type="Rhea" id="RHEA-COMP:12603"/>
        <dbReference type="Rhea" id="RHEA-COMP:18176"/>
        <dbReference type="ChEBI" id="CHEBI:15377"/>
        <dbReference type="ChEBI" id="CHEBI:132248"/>
        <dbReference type="ChEBI" id="CHEBI:192714"/>
        <dbReference type="ChEBI" id="CHEBI:192715"/>
        <dbReference type="EC" id="3.2.1.96"/>
    </reaction>
</comment>
<dbReference type="GO" id="GO:0005829">
    <property type="term" value="C:cytosol"/>
    <property type="evidence" value="ECO:0007669"/>
    <property type="project" value="UniProtKB-SubCell"/>
</dbReference>
<evidence type="ECO:0000256" key="6">
    <source>
        <dbReference type="ARBA" id="ARBA00023295"/>
    </source>
</evidence>
<name>A0A8C3WWN1_9CETA</name>
<dbReference type="EC" id="3.2.1.96" evidence="3"/>
<evidence type="ECO:0000259" key="11">
    <source>
        <dbReference type="Pfam" id="PF25529"/>
    </source>
</evidence>
<reference evidence="12" key="2">
    <citation type="submission" date="2025-09" db="UniProtKB">
        <authorList>
            <consortium name="Ensembl"/>
        </authorList>
    </citation>
    <scope>IDENTIFICATION</scope>
</reference>
<feature type="domain" description="Cytosolic endo-beta-N-acetylglucosaminidase C-terminal" evidence="11">
    <location>
        <begin position="540"/>
        <end position="660"/>
    </location>
</feature>
<dbReference type="InterPro" id="IPR005201">
    <property type="entry name" value="TIM_ENGase"/>
</dbReference>
<dbReference type="GO" id="GO:0033925">
    <property type="term" value="F:mannosyl-glycoprotein endo-beta-N-acetylglucosaminidase activity"/>
    <property type="evidence" value="ECO:0007669"/>
    <property type="project" value="UniProtKB-EC"/>
</dbReference>
<dbReference type="Pfam" id="PF03644">
    <property type="entry name" value="Glyco_hydro_85"/>
    <property type="match status" value="1"/>
</dbReference>
<feature type="domain" description="Cytosolic endo-beta-N-acetylglucosaminidase TIM barrel" evidence="10">
    <location>
        <begin position="78"/>
        <end position="336"/>
    </location>
</feature>
<reference evidence="12" key="1">
    <citation type="submission" date="2025-08" db="UniProtKB">
        <authorList>
            <consortium name="Ensembl"/>
        </authorList>
    </citation>
    <scope>IDENTIFICATION</scope>
</reference>
<gene>
    <name evidence="12" type="primary">ENGASE</name>
</gene>
<evidence type="ECO:0000313" key="12">
    <source>
        <dbReference type="Ensembl" id="ENSCWAP00000020673.1"/>
    </source>
</evidence>
<evidence type="ECO:0000313" key="13">
    <source>
        <dbReference type="Proteomes" id="UP000694540"/>
    </source>
</evidence>
<dbReference type="InterPro" id="IPR057882">
    <property type="entry name" value="ENGase_C"/>
</dbReference>